<feature type="repeat" description="ANK" evidence="3">
    <location>
        <begin position="117"/>
        <end position="149"/>
    </location>
</feature>
<accession>A0A1Q9C168</accession>
<dbReference type="PROSITE" id="PS50297">
    <property type="entry name" value="ANK_REP_REGION"/>
    <property type="match status" value="2"/>
</dbReference>
<evidence type="ECO:0000256" key="3">
    <source>
        <dbReference type="PROSITE-ProRule" id="PRU00023"/>
    </source>
</evidence>
<evidence type="ECO:0000313" key="4">
    <source>
        <dbReference type="EMBL" id="OLP76665.1"/>
    </source>
</evidence>
<name>A0A1Q9C168_SYMMI</name>
<dbReference type="Proteomes" id="UP000186817">
    <property type="component" value="Unassembled WGS sequence"/>
</dbReference>
<dbReference type="GO" id="GO:0016301">
    <property type="term" value="F:kinase activity"/>
    <property type="evidence" value="ECO:0007669"/>
    <property type="project" value="UniProtKB-KW"/>
</dbReference>
<reference evidence="4 5" key="1">
    <citation type="submission" date="2016-02" db="EMBL/GenBank/DDBJ databases">
        <title>Genome analysis of coral dinoflagellate symbionts highlights evolutionary adaptations to a symbiotic lifestyle.</title>
        <authorList>
            <person name="Aranda M."/>
            <person name="Li Y."/>
            <person name="Liew Y.J."/>
            <person name="Baumgarten S."/>
            <person name="Simakov O."/>
            <person name="Wilson M."/>
            <person name="Piel J."/>
            <person name="Ashoor H."/>
            <person name="Bougouffa S."/>
            <person name="Bajic V.B."/>
            <person name="Ryu T."/>
            <person name="Ravasi T."/>
            <person name="Bayer T."/>
            <person name="Micklem G."/>
            <person name="Kim H."/>
            <person name="Bhak J."/>
            <person name="Lajeunesse T.C."/>
            <person name="Voolstra C.R."/>
        </authorList>
    </citation>
    <scope>NUCLEOTIDE SEQUENCE [LARGE SCALE GENOMIC DNA]</scope>
    <source>
        <strain evidence="4 5">CCMP2467</strain>
    </source>
</reference>
<keyword evidence="1" id="KW-0677">Repeat</keyword>
<proteinExistence type="predicted"/>
<keyword evidence="4" id="KW-0418">Kinase</keyword>
<organism evidence="4 5">
    <name type="scientific">Symbiodinium microadriaticum</name>
    <name type="common">Dinoflagellate</name>
    <name type="synonym">Zooxanthella microadriatica</name>
    <dbReference type="NCBI Taxonomy" id="2951"/>
    <lineage>
        <taxon>Eukaryota</taxon>
        <taxon>Sar</taxon>
        <taxon>Alveolata</taxon>
        <taxon>Dinophyceae</taxon>
        <taxon>Suessiales</taxon>
        <taxon>Symbiodiniaceae</taxon>
        <taxon>Symbiodinium</taxon>
    </lineage>
</organism>
<keyword evidence="5" id="KW-1185">Reference proteome</keyword>
<dbReference type="InterPro" id="IPR036770">
    <property type="entry name" value="Ankyrin_rpt-contain_sf"/>
</dbReference>
<keyword evidence="2 3" id="KW-0040">ANK repeat</keyword>
<dbReference type="PANTHER" id="PTHR24173:SF74">
    <property type="entry name" value="ANKYRIN REPEAT DOMAIN-CONTAINING PROTEIN 16"/>
    <property type="match status" value="1"/>
</dbReference>
<dbReference type="SMART" id="SM00248">
    <property type="entry name" value="ANK"/>
    <property type="match status" value="4"/>
</dbReference>
<gene>
    <name evidence="4" type="primary">kidins220</name>
    <name evidence="4" type="ORF">AK812_SmicGene43376</name>
</gene>
<keyword evidence="4" id="KW-0808">Transferase</keyword>
<feature type="repeat" description="ANK" evidence="3">
    <location>
        <begin position="88"/>
        <end position="116"/>
    </location>
</feature>
<comment type="caution">
    <text evidence="4">The sequence shown here is derived from an EMBL/GenBank/DDBJ whole genome shotgun (WGS) entry which is preliminary data.</text>
</comment>
<dbReference type="Gene3D" id="1.25.40.20">
    <property type="entry name" value="Ankyrin repeat-containing domain"/>
    <property type="match status" value="2"/>
</dbReference>
<sequence>MPKVFSTEERELLCAAVRYAGTGYDNARISDMPKDPLWHRLGHRFTALMYASKKGHAGVVELLLQAGAYASASSRGKAEVAQLLLAAPLQMASADGHADIVRLLLEAHAGTDLVDGCGDTALMRASSGGHASVVNLLLQAGADASLVNCLGYTSVMLMSSGDHSEVAELLLADNTNPNTPCQGQVAVEGLPEASETNLLDDSGSTVVDHSDFYRRAVKFLRDHCCGTRGSEGKELDSLSPAIIVVGLRVHDRWSLRLMGPSVEAKTARNDLAVGTLPRLPATCRHTD</sequence>
<dbReference type="PROSITE" id="PS50088">
    <property type="entry name" value="ANK_REPEAT"/>
    <property type="match status" value="3"/>
</dbReference>
<dbReference type="SUPFAM" id="SSF48403">
    <property type="entry name" value="Ankyrin repeat"/>
    <property type="match status" value="1"/>
</dbReference>
<dbReference type="EMBL" id="LSRX01001959">
    <property type="protein sequence ID" value="OLP76665.1"/>
    <property type="molecule type" value="Genomic_DNA"/>
</dbReference>
<evidence type="ECO:0000256" key="2">
    <source>
        <dbReference type="ARBA" id="ARBA00023043"/>
    </source>
</evidence>
<dbReference type="PANTHER" id="PTHR24173">
    <property type="entry name" value="ANKYRIN REPEAT CONTAINING"/>
    <property type="match status" value="1"/>
</dbReference>
<dbReference type="Pfam" id="PF12796">
    <property type="entry name" value="Ank_2"/>
    <property type="match status" value="1"/>
</dbReference>
<dbReference type="OrthoDB" id="414816at2759"/>
<evidence type="ECO:0000256" key="1">
    <source>
        <dbReference type="ARBA" id="ARBA00022737"/>
    </source>
</evidence>
<dbReference type="Pfam" id="PF00023">
    <property type="entry name" value="Ank"/>
    <property type="match status" value="1"/>
</dbReference>
<protein>
    <submittedName>
        <fullName evidence="4">Kinase D-interacting substrate of 220 kDa</fullName>
    </submittedName>
</protein>
<feature type="repeat" description="ANK" evidence="3">
    <location>
        <begin position="43"/>
        <end position="75"/>
    </location>
</feature>
<dbReference type="InterPro" id="IPR002110">
    <property type="entry name" value="Ankyrin_rpt"/>
</dbReference>
<evidence type="ECO:0000313" key="5">
    <source>
        <dbReference type="Proteomes" id="UP000186817"/>
    </source>
</evidence>
<dbReference type="AlphaFoldDB" id="A0A1Q9C168"/>